<feature type="transmembrane region" description="Helical" evidence="6">
    <location>
        <begin position="294"/>
        <end position="313"/>
    </location>
</feature>
<keyword evidence="5 6" id="KW-0472">Membrane</keyword>
<accession>A0ABS6D7A5</accession>
<evidence type="ECO:0000313" key="10">
    <source>
        <dbReference type="EMBL" id="MBU3877489.1"/>
    </source>
</evidence>
<dbReference type="PANTHER" id="PTHR34220">
    <property type="entry name" value="SENSOR HISTIDINE KINASE YPDA"/>
    <property type="match status" value="1"/>
</dbReference>
<evidence type="ECO:0000256" key="2">
    <source>
        <dbReference type="ARBA" id="ARBA00022475"/>
    </source>
</evidence>
<dbReference type="Proteomes" id="UP000723714">
    <property type="component" value="Unassembled WGS sequence"/>
</dbReference>
<keyword evidence="11" id="KW-1185">Reference proteome</keyword>
<name>A0ABS6D7A5_9FIRM</name>
<keyword evidence="2" id="KW-1003">Cell membrane</keyword>
<evidence type="ECO:0000259" key="9">
    <source>
        <dbReference type="Pfam" id="PF06580"/>
    </source>
</evidence>
<gene>
    <name evidence="10" type="ORF">HGO97_016925</name>
</gene>
<feature type="domain" description="Cache" evidence="8">
    <location>
        <begin position="120"/>
        <end position="242"/>
    </location>
</feature>
<keyword evidence="10" id="KW-0808">Transferase</keyword>
<feature type="domain" description="Histidine kinase/HSP90-like ATPase" evidence="7">
    <location>
        <begin position="473"/>
        <end position="579"/>
    </location>
</feature>
<feature type="transmembrane region" description="Helical" evidence="6">
    <location>
        <begin position="12"/>
        <end position="37"/>
    </location>
</feature>
<dbReference type="GO" id="GO:0016301">
    <property type="term" value="F:kinase activity"/>
    <property type="evidence" value="ECO:0007669"/>
    <property type="project" value="UniProtKB-KW"/>
</dbReference>
<evidence type="ECO:0000256" key="4">
    <source>
        <dbReference type="ARBA" id="ARBA00022989"/>
    </source>
</evidence>
<dbReference type="InterPro" id="IPR050640">
    <property type="entry name" value="Bact_2-comp_sensor_kinase"/>
</dbReference>
<dbReference type="Pfam" id="PF02743">
    <property type="entry name" value="dCache_1"/>
    <property type="match status" value="1"/>
</dbReference>
<dbReference type="InterPro" id="IPR010559">
    <property type="entry name" value="Sig_transdc_His_kin_internal"/>
</dbReference>
<proteinExistence type="predicted"/>
<dbReference type="EMBL" id="JABACJ020000019">
    <property type="protein sequence ID" value="MBU3877489.1"/>
    <property type="molecule type" value="Genomic_DNA"/>
</dbReference>
<dbReference type="RefSeq" id="WP_216244074.1">
    <property type="nucleotide sequence ID" value="NZ_JABACJ020000019.1"/>
</dbReference>
<evidence type="ECO:0000256" key="6">
    <source>
        <dbReference type="SAM" id="Phobius"/>
    </source>
</evidence>
<evidence type="ECO:0000256" key="1">
    <source>
        <dbReference type="ARBA" id="ARBA00004651"/>
    </source>
</evidence>
<evidence type="ECO:0000259" key="8">
    <source>
        <dbReference type="Pfam" id="PF02743"/>
    </source>
</evidence>
<comment type="subcellular location">
    <subcellularLocation>
        <location evidence="1">Cell membrane</location>
        <topology evidence="1">Multi-pass membrane protein</topology>
    </subcellularLocation>
</comment>
<evidence type="ECO:0000256" key="3">
    <source>
        <dbReference type="ARBA" id="ARBA00022692"/>
    </source>
</evidence>
<keyword evidence="3 6" id="KW-0812">Transmembrane</keyword>
<dbReference type="InterPro" id="IPR033479">
    <property type="entry name" value="dCache_1"/>
</dbReference>
<keyword evidence="4 6" id="KW-1133">Transmembrane helix</keyword>
<sequence>MNKRRAPLKLKTILIILTACIITCTLGISGIISFQMFEKLMVQKISNSRVDVLSQISEKVSTIKSNAEMLSNLYFYNENLTEIYHDGSFTEEEKKQIQDHFNNIEKMTGMTQAATGLEFYYTFLMENGYVYTSDPKTRMQSLADYRNKLWFLDVMEEKEKWISTYEDIQGRSVISIARTMKDKDGKFIGLFLFNIYEHNFSQVFEALSGQNDIYIVDHDGNIVSHKNKELIGIRFYDMDVMNQMFQHENYSIIEKSQKKYLFSIFKNQELDWMIVEEIPLELLLGDVQSIGRRMVLIGLVIFAVSMLVCLYISQRTARPLKELVYELEKVGRSEKNEQTFEVSGWREINTICEECNYMNQRIRGLVTAIKESEKKKRAAEMGFMQSQMSPHFLYNTLFSIRCLVDMGNKEGAIGIIDAFTSILKYILSYKSEFVDVAQEIKFLEDYSVLQKYRYGDQFSLEIECPSELYQKKVLRMILEPLVENSLFHGLDDEVERIHVTVSFKIEAGDMIITVTDDGVGFTDENFMKLSRKIRSGEQSNMIGMNNIRERLKMTFGKKYGLSIDTNYEEGARIFVKMPVID</sequence>
<dbReference type="PANTHER" id="PTHR34220:SF7">
    <property type="entry name" value="SENSOR HISTIDINE KINASE YPDA"/>
    <property type="match status" value="1"/>
</dbReference>
<evidence type="ECO:0000256" key="5">
    <source>
        <dbReference type="ARBA" id="ARBA00023136"/>
    </source>
</evidence>
<protein>
    <submittedName>
        <fullName evidence="10">Histidine kinase</fullName>
    </submittedName>
</protein>
<dbReference type="CDD" id="cd18773">
    <property type="entry name" value="PDC1_HK_sensor"/>
    <property type="match status" value="1"/>
</dbReference>
<dbReference type="Pfam" id="PF06580">
    <property type="entry name" value="His_kinase"/>
    <property type="match status" value="1"/>
</dbReference>
<evidence type="ECO:0000313" key="11">
    <source>
        <dbReference type="Proteomes" id="UP000723714"/>
    </source>
</evidence>
<organism evidence="10 11">
    <name type="scientific">Faecalicatena faecalis</name>
    <dbReference type="NCBI Taxonomy" id="2726362"/>
    <lineage>
        <taxon>Bacteria</taxon>
        <taxon>Bacillati</taxon>
        <taxon>Bacillota</taxon>
        <taxon>Clostridia</taxon>
        <taxon>Lachnospirales</taxon>
        <taxon>Lachnospiraceae</taxon>
        <taxon>Faecalicatena</taxon>
    </lineage>
</organism>
<reference evidence="10 11" key="1">
    <citation type="submission" date="2021-06" db="EMBL/GenBank/DDBJ databases">
        <title>Faecalicatena sp. nov. isolated from porcine feces.</title>
        <authorList>
            <person name="Oh B.S."/>
            <person name="Lee J.H."/>
        </authorList>
    </citation>
    <scope>NUCLEOTIDE SEQUENCE [LARGE SCALE GENOMIC DNA]</scope>
    <source>
        <strain evidence="10 11">AGMB00832</strain>
    </source>
</reference>
<dbReference type="Pfam" id="PF02518">
    <property type="entry name" value="HATPase_c"/>
    <property type="match status" value="1"/>
</dbReference>
<evidence type="ECO:0000259" key="7">
    <source>
        <dbReference type="Pfam" id="PF02518"/>
    </source>
</evidence>
<dbReference type="InterPro" id="IPR003594">
    <property type="entry name" value="HATPase_dom"/>
</dbReference>
<keyword evidence="10" id="KW-0418">Kinase</keyword>
<comment type="caution">
    <text evidence="10">The sequence shown here is derived from an EMBL/GenBank/DDBJ whole genome shotgun (WGS) entry which is preliminary data.</text>
</comment>
<feature type="domain" description="Signal transduction histidine kinase internal region" evidence="9">
    <location>
        <begin position="379"/>
        <end position="458"/>
    </location>
</feature>